<accession>A0ABQ5ZXA3</accession>
<dbReference type="SUPFAM" id="SSF56112">
    <property type="entry name" value="Protein kinase-like (PK-like)"/>
    <property type="match status" value="1"/>
</dbReference>
<dbReference type="Gene3D" id="3.40.50.300">
    <property type="entry name" value="P-loop containing nucleotide triphosphate hydrolases"/>
    <property type="match status" value="1"/>
</dbReference>
<proteinExistence type="predicted"/>
<comment type="caution">
    <text evidence="1">The sequence shown here is derived from an EMBL/GenBank/DDBJ whole genome shotgun (WGS) entry which is preliminary data.</text>
</comment>
<evidence type="ECO:0008006" key="3">
    <source>
        <dbReference type="Google" id="ProtNLM"/>
    </source>
</evidence>
<gene>
    <name evidence="1" type="ORF">GCM10007878_15050</name>
</gene>
<dbReference type="InterPro" id="IPR011009">
    <property type="entry name" value="Kinase-like_dom_sf"/>
</dbReference>
<reference evidence="2" key="1">
    <citation type="journal article" date="2019" name="Int. J. Syst. Evol. Microbiol.">
        <title>The Global Catalogue of Microorganisms (GCM) 10K type strain sequencing project: providing services to taxonomists for standard genome sequencing and annotation.</title>
        <authorList>
            <consortium name="The Broad Institute Genomics Platform"/>
            <consortium name="The Broad Institute Genome Sequencing Center for Infectious Disease"/>
            <person name="Wu L."/>
            <person name="Ma J."/>
        </authorList>
    </citation>
    <scope>NUCLEOTIDE SEQUENCE [LARGE SCALE GENOMIC DNA]</scope>
    <source>
        <strain evidence="2">NBRC 100033</strain>
    </source>
</reference>
<dbReference type="RefSeq" id="WP_027850747.1">
    <property type="nucleotide sequence ID" value="NZ_BSOR01000026.1"/>
</dbReference>
<dbReference type="InterPro" id="IPR052732">
    <property type="entry name" value="Cell-binding_unc_protein"/>
</dbReference>
<dbReference type="SUPFAM" id="SSF52540">
    <property type="entry name" value="P-loop containing nucleoside triphosphate hydrolases"/>
    <property type="match status" value="1"/>
</dbReference>
<name>A0ABQ5ZXA3_9GAMM</name>
<evidence type="ECO:0000313" key="1">
    <source>
        <dbReference type="EMBL" id="GLR64067.1"/>
    </source>
</evidence>
<dbReference type="Pfam" id="PF13671">
    <property type="entry name" value="AAA_33"/>
    <property type="match status" value="1"/>
</dbReference>
<sequence>MNEALVQALKNPTSYPHPVDEVLVRETHISWVFLAGEFAYKLKKPVNFGFLDYSSLEQRKHFCELELKLNQRLAPDFYLNVLPLSGSAEAPSFDDASAPFEYLLKMRRFDDSQLLNALQQRGELKEEHLLQLAEELAEFHHKLAPGLPPNNLGTPEAIWFPAQQNFDQIRDLLDDEASLKQLKLLEDWSKDTFSRFENTFAQRLADGFVRECHGDLHLGNTTLWQGKVVAFDCIEFNDAFRWCDVISDLAFLIMDLEDRGLKKMAQVTLNHYLEQTGDYEGLELLCFYKVYRALVRAKVNLFRLAQPGLDEEDKATVMRQYRSYTDLAESYTDFHSPYLLITHGFSGSGKSTLTTGVVRELGGIRIRSDVERKRIFGLKPEESSQSTELTGGIYTAEATEQTYNRLSKLANSVLRSCFPVTLDATNLKKSQRDQLHAVAESLGLPSLIISLTADEATLRRRLTKRIQEGEKVAEADLLVLEHQLANHDPLTTEELNRAVTVDTDAPAASQMLVKLIRDYLRLED</sequence>
<evidence type="ECO:0000313" key="2">
    <source>
        <dbReference type="Proteomes" id="UP001156682"/>
    </source>
</evidence>
<protein>
    <recommendedName>
        <fullName evidence="3">Aminoglycoside phosphotransferase domain-containing protein</fullName>
    </recommendedName>
</protein>
<dbReference type="InterPro" id="IPR027417">
    <property type="entry name" value="P-loop_NTPase"/>
</dbReference>
<dbReference type="PANTHER" id="PTHR43883:SF1">
    <property type="entry name" value="GLUCONOKINASE"/>
    <property type="match status" value="1"/>
</dbReference>
<dbReference type="Gene3D" id="3.90.1200.10">
    <property type="match status" value="1"/>
</dbReference>
<organism evidence="1 2">
    <name type="scientific">Marinospirillum insulare</name>
    <dbReference type="NCBI Taxonomy" id="217169"/>
    <lineage>
        <taxon>Bacteria</taxon>
        <taxon>Pseudomonadati</taxon>
        <taxon>Pseudomonadota</taxon>
        <taxon>Gammaproteobacteria</taxon>
        <taxon>Oceanospirillales</taxon>
        <taxon>Oceanospirillaceae</taxon>
        <taxon>Marinospirillum</taxon>
    </lineage>
</organism>
<dbReference type="PANTHER" id="PTHR43883">
    <property type="entry name" value="SLR0207 PROTEIN"/>
    <property type="match status" value="1"/>
</dbReference>
<keyword evidence="2" id="KW-1185">Reference proteome</keyword>
<dbReference type="Proteomes" id="UP001156682">
    <property type="component" value="Unassembled WGS sequence"/>
</dbReference>
<dbReference type="EMBL" id="BSOR01000026">
    <property type="protein sequence ID" value="GLR64067.1"/>
    <property type="molecule type" value="Genomic_DNA"/>
</dbReference>